<protein>
    <submittedName>
        <fullName evidence="2">Uncharacterized protein</fullName>
    </submittedName>
</protein>
<evidence type="ECO:0000313" key="3">
    <source>
        <dbReference type="Proteomes" id="UP000652761"/>
    </source>
</evidence>
<feature type="transmembrane region" description="Helical" evidence="1">
    <location>
        <begin position="134"/>
        <end position="155"/>
    </location>
</feature>
<keyword evidence="3" id="KW-1185">Reference proteome</keyword>
<organism evidence="2 3">
    <name type="scientific">Colocasia esculenta</name>
    <name type="common">Wild taro</name>
    <name type="synonym">Arum esculentum</name>
    <dbReference type="NCBI Taxonomy" id="4460"/>
    <lineage>
        <taxon>Eukaryota</taxon>
        <taxon>Viridiplantae</taxon>
        <taxon>Streptophyta</taxon>
        <taxon>Embryophyta</taxon>
        <taxon>Tracheophyta</taxon>
        <taxon>Spermatophyta</taxon>
        <taxon>Magnoliopsida</taxon>
        <taxon>Liliopsida</taxon>
        <taxon>Araceae</taxon>
        <taxon>Aroideae</taxon>
        <taxon>Colocasieae</taxon>
        <taxon>Colocasia</taxon>
    </lineage>
</organism>
<feature type="non-terminal residue" evidence="2">
    <location>
        <position position="190"/>
    </location>
</feature>
<feature type="non-terminal residue" evidence="2">
    <location>
        <position position="1"/>
    </location>
</feature>
<keyword evidence="1" id="KW-1133">Transmembrane helix</keyword>
<keyword evidence="1" id="KW-0812">Transmembrane</keyword>
<feature type="transmembrane region" description="Helical" evidence="1">
    <location>
        <begin position="83"/>
        <end position="113"/>
    </location>
</feature>
<evidence type="ECO:0000313" key="2">
    <source>
        <dbReference type="EMBL" id="MQL99422.1"/>
    </source>
</evidence>
<sequence length="190" mass="20309">ESVVVVAECACCEHGCPVRSWCGWIHLQPARPCVCVAKAERAYVWCGLHQCMAIACGSGRRCPCLIGSPPYCWGVALLDVPLLLGVCVVLAVCLALCACAPLYVVLCSVDVFARAKQMLVCRVAPAVKRCDTCLWLLLGLCWLVVNAGEVLPWFFSVGSSGALPSRLRCIALVPCVLVRFPRTVGGCPGE</sequence>
<name>A0A843VKM2_COLES</name>
<evidence type="ECO:0000256" key="1">
    <source>
        <dbReference type="SAM" id="Phobius"/>
    </source>
</evidence>
<dbReference type="EMBL" id="NMUH01002350">
    <property type="protein sequence ID" value="MQL99422.1"/>
    <property type="molecule type" value="Genomic_DNA"/>
</dbReference>
<gene>
    <name evidence="2" type="ORF">Taro_032146</name>
</gene>
<keyword evidence="1" id="KW-0472">Membrane</keyword>
<dbReference type="Proteomes" id="UP000652761">
    <property type="component" value="Unassembled WGS sequence"/>
</dbReference>
<proteinExistence type="predicted"/>
<accession>A0A843VKM2</accession>
<dbReference type="AlphaFoldDB" id="A0A843VKM2"/>
<comment type="caution">
    <text evidence="2">The sequence shown here is derived from an EMBL/GenBank/DDBJ whole genome shotgun (WGS) entry which is preliminary data.</text>
</comment>
<reference evidence="2" key="1">
    <citation type="submission" date="2017-07" db="EMBL/GenBank/DDBJ databases">
        <title>Taro Niue Genome Assembly and Annotation.</title>
        <authorList>
            <person name="Atibalentja N."/>
            <person name="Keating K."/>
            <person name="Fields C.J."/>
        </authorList>
    </citation>
    <scope>NUCLEOTIDE SEQUENCE</scope>
    <source>
        <strain evidence="2">Niue_2</strain>
        <tissue evidence="2">Leaf</tissue>
    </source>
</reference>